<accession>A0A1F6AX48</accession>
<proteinExistence type="predicted"/>
<dbReference type="Gene3D" id="3.40.50.150">
    <property type="entry name" value="Vaccinia Virus protein VP39"/>
    <property type="match status" value="1"/>
</dbReference>
<dbReference type="PANTHER" id="PTHR43861:SF6">
    <property type="entry name" value="METHYLTRANSFERASE TYPE 11"/>
    <property type="match status" value="1"/>
</dbReference>
<protein>
    <recommendedName>
        <fullName evidence="3">Methyltransferase type 11 domain-containing protein</fullName>
    </recommendedName>
</protein>
<dbReference type="CDD" id="cd02440">
    <property type="entry name" value="AdoMet_MTases"/>
    <property type="match status" value="1"/>
</dbReference>
<reference evidence="1 2" key="1">
    <citation type="journal article" date="2016" name="Nat. Commun.">
        <title>Thousands of microbial genomes shed light on interconnected biogeochemical processes in an aquifer system.</title>
        <authorList>
            <person name="Anantharaman K."/>
            <person name="Brown C.T."/>
            <person name="Hug L.A."/>
            <person name="Sharon I."/>
            <person name="Castelle C.J."/>
            <person name="Probst A.J."/>
            <person name="Thomas B.C."/>
            <person name="Singh A."/>
            <person name="Wilkins M.J."/>
            <person name="Karaoz U."/>
            <person name="Brodie E.L."/>
            <person name="Williams K.H."/>
            <person name="Hubbard S.S."/>
            <person name="Banfield J.F."/>
        </authorList>
    </citation>
    <scope>NUCLEOTIDE SEQUENCE [LARGE SCALE GENOMIC DNA]</scope>
</reference>
<gene>
    <name evidence="1" type="ORF">A2973_00690</name>
</gene>
<comment type="caution">
    <text evidence="1">The sequence shown here is derived from an EMBL/GenBank/DDBJ whole genome shotgun (WGS) entry which is preliminary data.</text>
</comment>
<evidence type="ECO:0000313" key="2">
    <source>
        <dbReference type="Proteomes" id="UP000176409"/>
    </source>
</evidence>
<organism evidence="1 2">
    <name type="scientific">Candidatus Gottesmanbacteria bacterium RIFCSPLOWO2_01_FULL_49_10</name>
    <dbReference type="NCBI Taxonomy" id="1798396"/>
    <lineage>
        <taxon>Bacteria</taxon>
        <taxon>Candidatus Gottesmaniibacteriota</taxon>
    </lineage>
</organism>
<dbReference type="SUPFAM" id="SSF53335">
    <property type="entry name" value="S-adenosyl-L-methionine-dependent methyltransferases"/>
    <property type="match status" value="1"/>
</dbReference>
<name>A0A1F6AX48_9BACT</name>
<dbReference type="STRING" id="1798396.A2973_00690"/>
<evidence type="ECO:0008006" key="3">
    <source>
        <dbReference type="Google" id="ProtNLM"/>
    </source>
</evidence>
<dbReference type="InterPro" id="IPR029063">
    <property type="entry name" value="SAM-dependent_MTases_sf"/>
</dbReference>
<dbReference type="PANTHER" id="PTHR43861">
    <property type="entry name" value="TRANS-ACONITATE 2-METHYLTRANSFERASE-RELATED"/>
    <property type="match status" value="1"/>
</dbReference>
<dbReference type="Proteomes" id="UP000176409">
    <property type="component" value="Unassembled WGS sequence"/>
</dbReference>
<sequence length="290" mass="33781">MFHIPGKFSVLKCNNCSIAFLNPRPSFRELQKYYPTKRYYAYNENKKGFFSFIREYLIKHYYAPTIVSKIISVFISNVPAMPTWKNSGKILDVGCGTGETLQLLKRLGWDVYGIDIDRRAIKIARQKGLSRVEYGAYQHLSTYPDHFFDAIRLYHVIEHLDNPQECLRIIAQKLKIDGEIIIGTPNVESIVARIFKHYWYNLDSPRHLILFSANTLRKILKKEGYLPNEVRFCSAGGMAGSMQYVLFQITGRTINLINNTLFVLLIYPFEWIFDRLKQGDILIVRAKLYT</sequence>
<dbReference type="Pfam" id="PF13489">
    <property type="entry name" value="Methyltransf_23"/>
    <property type="match status" value="1"/>
</dbReference>
<dbReference type="EMBL" id="MFJZ01000058">
    <property type="protein sequence ID" value="OGG29103.1"/>
    <property type="molecule type" value="Genomic_DNA"/>
</dbReference>
<dbReference type="AlphaFoldDB" id="A0A1F6AX48"/>
<evidence type="ECO:0000313" key="1">
    <source>
        <dbReference type="EMBL" id="OGG29103.1"/>
    </source>
</evidence>